<comment type="caution">
    <text evidence="2">The sequence shown here is derived from an EMBL/GenBank/DDBJ whole genome shotgun (WGS) entry which is preliminary data.</text>
</comment>
<feature type="transmembrane region" description="Helical" evidence="1">
    <location>
        <begin position="82"/>
        <end position="103"/>
    </location>
</feature>
<evidence type="ECO:0008006" key="4">
    <source>
        <dbReference type="Google" id="ProtNLM"/>
    </source>
</evidence>
<keyword evidence="1" id="KW-0812">Transmembrane</keyword>
<name>A0ABT9P2C1_9ACTN</name>
<dbReference type="RefSeq" id="WP_307241477.1">
    <property type="nucleotide sequence ID" value="NZ_JAUSQZ010000001.1"/>
</dbReference>
<feature type="transmembrane region" description="Helical" evidence="1">
    <location>
        <begin position="208"/>
        <end position="236"/>
    </location>
</feature>
<dbReference type="Proteomes" id="UP001235712">
    <property type="component" value="Unassembled WGS sequence"/>
</dbReference>
<feature type="transmembrane region" description="Helical" evidence="1">
    <location>
        <begin position="307"/>
        <end position="325"/>
    </location>
</feature>
<organism evidence="2 3">
    <name type="scientific">Kineosporia succinea</name>
    <dbReference type="NCBI Taxonomy" id="84632"/>
    <lineage>
        <taxon>Bacteria</taxon>
        <taxon>Bacillati</taxon>
        <taxon>Actinomycetota</taxon>
        <taxon>Actinomycetes</taxon>
        <taxon>Kineosporiales</taxon>
        <taxon>Kineosporiaceae</taxon>
        <taxon>Kineosporia</taxon>
    </lineage>
</organism>
<sequence>MPKRTPRVLAAVVLPAFVACLLAVLRHPRVVYTSDSTAQQSIVRTWLDVGHGVTHLPADTWLFKFPLYLVIEQFGLAPTTRLLIAVLVLTAATFTLLGAGAMLLAPRARWYELAGPLLFLAALNGGIGSNRNLTNYRNIELGLCFLLLALAARYVAGRGTPSIVKALAVTAGLTLFWFDDPYFEVLAGAPLMLLAVIWYLLRERNPRLLHLTGCLLASFVLLPLLQWAVGVFGLTIDHTKQLSPSLSAATSGLGQLLNDTAIQFGVERWREASPLVLTANVLTLLVMTSLLAASLAGAVRFWRRRELVPFTVAVSWPLPFLGTLVQDDHPSRYLILAPYGLAVTAVMLLPVLRERGLGRPAVAALGAAALATGLSGVTTAIDASTRPSSALQTQNEMLDAVRATGVAKGFAPYWYGNVTSYLTGGERTVYELECIDGVIQTRSWVSDTARLTRPADTTFFIWVPDYYSSHGCTTAARDDLLGDASTVRTLSDGVEIRVYDYDLATRFQA</sequence>
<feature type="transmembrane region" description="Helical" evidence="1">
    <location>
        <begin position="139"/>
        <end position="156"/>
    </location>
</feature>
<reference evidence="2 3" key="1">
    <citation type="submission" date="2023-07" db="EMBL/GenBank/DDBJ databases">
        <title>Sequencing the genomes of 1000 actinobacteria strains.</title>
        <authorList>
            <person name="Klenk H.-P."/>
        </authorList>
    </citation>
    <scope>NUCLEOTIDE SEQUENCE [LARGE SCALE GENOMIC DNA]</scope>
    <source>
        <strain evidence="2 3">DSM 44388</strain>
    </source>
</reference>
<feature type="transmembrane region" description="Helical" evidence="1">
    <location>
        <begin position="361"/>
        <end position="381"/>
    </location>
</feature>
<evidence type="ECO:0000313" key="3">
    <source>
        <dbReference type="Proteomes" id="UP001235712"/>
    </source>
</evidence>
<keyword evidence="3" id="KW-1185">Reference proteome</keyword>
<accession>A0ABT9P2C1</accession>
<feature type="transmembrane region" description="Helical" evidence="1">
    <location>
        <begin position="275"/>
        <end position="295"/>
    </location>
</feature>
<protein>
    <recommendedName>
        <fullName evidence="4">Dolichyl-phosphate-mannose-protein mannosyltransferase</fullName>
    </recommendedName>
</protein>
<evidence type="ECO:0000256" key="1">
    <source>
        <dbReference type="SAM" id="Phobius"/>
    </source>
</evidence>
<keyword evidence="1" id="KW-1133">Transmembrane helix</keyword>
<evidence type="ECO:0000313" key="2">
    <source>
        <dbReference type="EMBL" id="MDP9826559.1"/>
    </source>
</evidence>
<dbReference type="EMBL" id="JAUSQZ010000001">
    <property type="protein sequence ID" value="MDP9826559.1"/>
    <property type="molecule type" value="Genomic_DNA"/>
</dbReference>
<proteinExistence type="predicted"/>
<dbReference type="PROSITE" id="PS51257">
    <property type="entry name" value="PROKAR_LIPOPROTEIN"/>
    <property type="match status" value="1"/>
</dbReference>
<feature type="transmembrane region" description="Helical" evidence="1">
    <location>
        <begin position="331"/>
        <end position="349"/>
    </location>
</feature>
<feature type="transmembrane region" description="Helical" evidence="1">
    <location>
        <begin position="185"/>
        <end position="201"/>
    </location>
</feature>
<keyword evidence="1" id="KW-0472">Membrane</keyword>
<gene>
    <name evidence="2" type="ORF">J2S57_002308</name>
</gene>